<evidence type="ECO:0000313" key="2">
    <source>
        <dbReference type="Proteomes" id="UP001315967"/>
    </source>
</evidence>
<protein>
    <submittedName>
        <fullName evidence="1">Uncharacterized protein</fullName>
    </submittedName>
</protein>
<gene>
    <name evidence="1" type="ORF">NRE15_01345</name>
</gene>
<organism evidence="1 2">
    <name type="scientific">Fundicoccus culcitae</name>
    <dbReference type="NCBI Taxonomy" id="2969821"/>
    <lineage>
        <taxon>Bacteria</taxon>
        <taxon>Bacillati</taxon>
        <taxon>Bacillota</taxon>
        <taxon>Bacilli</taxon>
        <taxon>Lactobacillales</taxon>
        <taxon>Aerococcaceae</taxon>
        <taxon>Fundicoccus</taxon>
    </lineage>
</organism>
<dbReference type="SUPFAM" id="SSF48452">
    <property type="entry name" value="TPR-like"/>
    <property type="match status" value="1"/>
</dbReference>
<name>A0ABY5P6F5_9LACT</name>
<dbReference type="EMBL" id="CP102453">
    <property type="protein sequence ID" value="UUX34322.1"/>
    <property type="molecule type" value="Genomic_DNA"/>
</dbReference>
<keyword evidence="2" id="KW-1185">Reference proteome</keyword>
<reference evidence="1 2" key="1">
    <citation type="submission" date="2022-08" db="EMBL/GenBank/DDBJ databases">
        <title>Aerococcaceae sp. nov isolated from spoiled eye mask.</title>
        <authorList>
            <person name="Zhou G."/>
            <person name="Xie X.-B."/>
            <person name="Shi Q.-S."/>
            <person name="Wang Y.-S."/>
            <person name="Wen X."/>
            <person name="Peng H."/>
            <person name="Yang X.-J."/>
            <person name="Tao H.-B."/>
            <person name="Huang X.-M."/>
        </authorList>
    </citation>
    <scope>NUCLEOTIDE SEQUENCE [LARGE SCALE GENOMIC DNA]</scope>
    <source>
        <strain evidence="2">DM20194951</strain>
    </source>
</reference>
<dbReference type="InterPro" id="IPR011990">
    <property type="entry name" value="TPR-like_helical_dom_sf"/>
</dbReference>
<dbReference type="Gene3D" id="1.25.40.10">
    <property type="entry name" value="Tetratricopeptide repeat domain"/>
    <property type="match status" value="1"/>
</dbReference>
<accession>A0ABY5P6F5</accession>
<evidence type="ECO:0000313" key="1">
    <source>
        <dbReference type="EMBL" id="UUX34322.1"/>
    </source>
</evidence>
<sequence length="323" mass="38189">MSDSIELPNNAENFYGKAVAYIQRQRYPEAIDALEKSLSITFTITAFDELVKLYLNLKQYSDLKQLWDRYLPDKEDRIQDETLRFLYGISVPYLFPLDHAIIELYQLRDYTIKQQQTTEHFDQLLNEWQKTKAIRDAMSQTESPNDLAAIYQTLYQDGPLECLVQLKKIYELPIEETEQLLLYLVKQPALENFVKNDILHYLLKIDYHSPLELNWFGQSQVINLASLLAYNQQIFYKQTLDAINDYSQQENPHLRLDIIHHFNLHAMVYYPYIEDIFASPNEWLTLFLQHNQLASNFSNPPSEKAKIYFQKALNELEKILTLS</sequence>
<proteinExistence type="predicted"/>
<dbReference type="Proteomes" id="UP001315967">
    <property type="component" value="Chromosome"/>
</dbReference>
<dbReference type="RefSeq" id="WP_313793825.1">
    <property type="nucleotide sequence ID" value="NZ_CP102453.1"/>
</dbReference>